<dbReference type="EMBL" id="JBHSRS010000084">
    <property type="protein sequence ID" value="MFC6283929.1"/>
    <property type="molecule type" value="Genomic_DNA"/>
</dbReference>
<comment type="caution">
    <text evidence="2">The sequence shown here is derived from an EMBL/GenBank/DDBJ whole genome shotgun (WGS) entry which is preliminary data.</text>
</comment>
<evidence type="ECO:0000256" key="1">
    <source>
        <dbReference type="SAM" id="SignalP"/>
    </source>
</evidence>
<name>A0ABW1U258_9BURK</name>
<protein>
    <submittedName>
        <fullName evidence="2">Uncharacterized protein</fullName>
    </submittedName>
</protein>
<sequence length="137" mass="14587">MGIKAHLNAFSLVAACLLAVATAQAAPAEKMLRSAGPVPTDAMVNAAITRYFQGKGRALNRRKPFRILSGPTLATGNTFAGNIEQAWLMCLVINAEKTSPGPQDIEGKTLYLRRNAAGAVSVVSTENWKDSSPQCDR</sequence>
<dbReference type="PROSITE" id="PS51257">
    <property type="entry name" value="PROKAR_LIPOPROTEIN"/>
    <property type="match status" value="1"/>
</dbReference>
<evidence type="ECO:0000313" key="2">
    <source>
        <dbReference type="EMBL" id="MFC6283929.1"/>
    </source>
</evidence>
<keyword evidence="1" id="KW-0732">Signal</keyword>
<dbReference type="RefSeq" id="WP_371439697.1">
    <property type="nucleotide sequence ID" value="NZ_JBHSRS010000084.1"/>
</dbReference>
<reference evidence="3" key="1">
    <citation type="journal article" date="2019" name="Int. J. Syst. Evol. Microbiol.">
        <title>The Global Catalogue of Microorganisms (GCM) 10K type strain sequencing project: providing services to taxonomists for standard genome sequencing and annotation.</title>
        <authorList>
            <consortium name="The Broad Institute Genomics Platform"/>
            <consortium name="The Broad Institute Genome Sequencing Center for Infectious Disease"/>
            <person name="Wu L."/>
            <person name="Ma J."/>
        </authorList>
    </citation>
    <scope>NUCLEOTIDE SEQUENCE [LARGE SCALE GENOMIC DNA]</scope>
    <source>
        <strain evidence="3">CCUG 39402</strain>
    </source>
</reference>
<gene>
    <name evidence="2" type="ORF">ACFQND_22090</name>
</gene>
<organism evidence="2 3">
    <name type="scientific">Polaromonas aquatica</name>
    <dbReference type="NCBI Taxonomy" id="332657"/>
    <lineage>
        <taxon>Bacteria</taxon>
        <taxon>Pseudomonadati</taxon>
        <taxon>Pseudomonadota</taxon>
        <taxon>Betaproteobacteria</taxon>
        <taxon>Burkholderiales</taxon>
        <taxon>Comamonadaceae</taxon>
        <taxon>Polaromonas</taxon>
    </lineage>
</organism>
<evidence type="ECO:0000313" key="3">
    <source>
        <dbReference type="Proteomes" id="UP001596270"/>
    </source>
</evidence>
<feature type="chain" id="PRO_5045574980" evidence="1">
    <location>
        <begin position="26"/>
        <end position="137"/>
    </location>
</feature>
<accession>A0ABW1U258</accession>
<feature type="signal peptide" evidence="1">
    <location>
        <begin position="1"/>
        <end position="25"/>
    </location>
</feature>
<keyword evidence="3" id="KW-1185">Reference proteome</keyword>
<proteinExistence type="predicted"/>
<dbReference type="Proteomes" id="UP001596270">
    <property type="component" value="Unassembled WGS sequence"/>
</dbReference>